<sequence length="1864" mass="195389">MFKKILSIIILAISFQGISQELIIQDGTFNQCTGVFTDSGGSTANYGSNENFTITICPDSAGQAIRLNFTAFNTQNGPDVLSFFDGTDTSAPSLGTFSGTLAGSGIGIIEPSSTNTSGCITVQWVSNSNGNTTGWTADISCFEPCQFITANLDSTSPTTTAANVVVADENETITFNGSGTFSNDGSGATYLWDFGDGNTATGETVTHEYTTIGIFSVTLVITDSAGCTSFNDIGLTAQIGSTSPGNPSVDAGADVDIPCEETCTTLTADFLDIGETNTYTVNSIPYVPPFPFSGLTNSVNTNIDDRWDDVEDLPFDLCFFGGVETQFQVGSNGVIRFDVDPTDTSNDFNPSNLTIPNNTDPALAEVNVFTPLHDIDPSVGSGADEIAWEIIGTAPNRVLAVSFFNVPMWNCNSEIATHMAVFYETTNVIDIYIENAPFCSSWNNNKVVGIQNDAGTEGFAPPGRNTNENGGWTASQEAWRFTPAGPSIVVFEWLDSAGNVLSTDASFEVCPTDPSTTYTARVTYTNCNGDVTVVTDDVTVTTNRPFDLDLGPNLDLCEGDPDVTLDGDVGIATVEYQWSLDGTEIMGETNPTLTVSSPNSGTYLLTATDTTDGCVSTDEVVITFSPIPIVNPVDDQNICDDNNDGFWDFDFSTLNATVVGVQTGVSVTYHNTLADAQNGDNALTFPYTNMAAFNTETIYIRVENDANMACDATGEFDITVINSDVDASFTLTPTCDGATATITGDTGGAFAFNPVPTDAAVIDTNTGTVTNGMSGTTYTVQYTVSGLCTQTATQDFTVLTADDSSFTMTPTCDGGTATVTGDAGGTFSLNPVPTDGAIIDAGTGEVTGGTFGVTYTVQYATSGACPTTSTQDVTVLNQDDASFTMTATCDGGTANITGDIGGTFVLNPVPTDGAVIDSATGEVTNGTSGSTYTIEYTTAGTCPDTSSQDVTVLTADDSSFTMTATCDGGIATIIGDTGGTFSFDPIPTDGAVIDSSTGEVTNGTSATTYTVQYTTAGSCPDTSSQNVTVLTADDSSFTVTPTCDGGTATITGDTGGTFSFNPAPTDGTVIDATTGEVTGGTSGTTYVVEYTTNGTCPQTQAQNLTVITADDSSFTMTPTCDGGTATITGDTGGTFSLNPMPTDGAVIDATSGEVTGGTFGTTYTVQYTTSGTCPTTSMQDVTVLTLDDASFTITPTCDGGTVTITGDTGGTFSLNPTPTDGAVINSATGEVTGGTSATTYTIEYTTAGACPDTSSQDVTVLTADDPSFTMTPTCDGGTATISGDAGGTFAFNPAPGDGAVIDSVTGEVTNATPDTSYIIEYTTSGTCSQTEQQTLNVLPEDDASFTVMPTCDGGVVTITGLMGGTFSFDVLPTDGAVIDATTGEVTNGTPGETYSIEYSVADVCPNSSVVTFNANQLPDDNVVIEDFLECENNTDFVFEFDLESKNDEILNGQDPALFTVTYHDSQQDADDLVDALASPYENTMNPQIIYVAITNNDTGCSVSTLSFNIEVLDGAEAFDDIYEECDEVGDNDGSTQFDLNSRIPNLIDTQDEMGVTVSFHFTEDDAIANENPLPFLYENLTNPQIVYVRVSNNIRPDECFEVSELTLQTNLKPIFDLDDQYTLCLTSNDEAVVPIPPVIDTGLPAGDYAFEWSFNGDVLPTQIGPSIVPTQGGTYSVVVTDTSTSTVTMCTETDTTEVIESGIPDTFDVEITSQSFTGNNMIIATATGNSTYEFSLDLGPWELLGEFDNVSGGDHTIYVRDVNGCGILSRDVTVIDYAKFFTPNGDGNNDTWTIKGIDTQPTAVIYIHDRYGKLLKQLSPTSPGWDGTYNGNLMPSSDYWFTLQYIEPTTGENKTFSAHFALKR</sequence>
<dbReference type="Proteomes" id="UP001597013">
    <property type="component" value="Unassembled WGS sequence"/>
</dbReference>
<gene>
    <name evidence="2" type="ORF">ACFQ1Q_11925</name>
</gene>
<dbReference type="Gene3D" id="2.60.120.290">
    <property type="entry name" value="Spermadhesin, CUB domain"/>
    <property type="match status" value="1"/>
</dbReference>
<dbReference type="SUPFAM" id="SSF49299">
    <property type="entry name" value="PKD domain"/>
    <property type="match status" value="1"/>
</dbReference>
<reference evidence="3" key="1">
    <citation type="journal article" date="2019" name="Int. J. Syst. Evol. Microbiol.">
        <title>The Global Catalogue of Microorganisms (GCM) 10K type strain sequencing project: providing services to taxonomists for standard genome sequencing and annotation.</title>
        <authorList>
            <consortium name="The Broad Institute Genomics Platform"/>
            <consortium name="The Broad Institute Genome Sequencing Center for Infectious Disease"/>
            <person name="Wu L."/>
            <person name="Ma J."/>
        </authorList>
    </citation>
    <scope>NUCLEOTIDE SEQUENCE [LARGE SCALE GENOMIC DNA]</scope>
    <source>
        <strain evidence="3">CCUG 62215</strain>
    </source>
</reference>
<feature type="domain" description="PKD" evidence="1">
    <location>
        <begin position="156"/>
        <end position="242"/>
    </location>
</feature>
<dbReference type="InterPro" id="IPR022409">
    <property type="entry name" value="PKD/Chitinase_dom"/>
</dbReference>
<dbReference type="NCBIfam" id="TIGR04131">
    <property type="entry name" value="Bac_Flav_CTERM"/>
    <property type="match status" value="1"/>
</dbReference>
<dbReference type="InterPro" id="IPR035986">
    <property type="entry name" value="PKD_dom_sf"/>
</dbReference>
<dbReference type="EMBL" id="JBHTJL010000016">
    <property type="protein sequence ID" value="MFD1063956.1"/>
    <property type="molecule type" value="Genomic_DNA"/>
</dbReference>
<comment type="caution">
    <text evidence="2">The sequence shown here is derived from an EMBL/GenBank/DDBJ whole genome shotgun (WGS) entry which is preliminary data.</text>
</comment>
<dbReference type="SMART" id="SM00089">
    <property type="entry name" value="PKD"/>
    <property type="match status" value="2"/>
</dbReference>
<dbReference type="PROSITE" id="PS50093">
    <property type="entry name" value="PKD"/>
    <property type="match status" value="1"/>
</dbReference>
<accession>A0ABW3NCD7</accession>
<dbReference type="Pfam" id="PF13585">
    <property type="entry name" value="CHU_C"/>
    <property type="match status" value="1"/>
</dbReference>
<dbReference type="Gene3D" id="2.60.40.10">
    <property type="entry name" value="Immunoglobulins"/>
    <property type="match status" value="2"/>
</dbReference>
<dbReference type="CDD" id="cd00146">
    <property type="entry name" value="PKD"/>
    <property type="match status" value="1"/>
</dbReference>
<keyword evidence="3" id="KW-1185">Reference proteome</keyword>
<protein>
    <submittedName>
        <fullName evidence="2">T9SS type B sorting domain-containing protein</fullName>
    </submittedName>
</protein>
<evidence type="ECO:0000259" key="1">
    <source>
        <dbReference type="PROSITE" id="PS50093"/>
    </source>
</evidence>
<dbReference type="SUPFAM" id="SSF49854">
    <property type="entry name" value="Spermadhesin, CUB domain"/>
    <property type="match status" value="1"/>
</dbReference>
<dbReference type="InterPro" id="IPR013783">
    <property type="entry name" value="Ig-like_fold"/>
</dbReference>
<proteinExistence type="predicted"/>
<dbReference type="Pfam" id="PF18911">
    <property type="entry name" value="PKD_4"/>
    <property type="match status" value="1"/>
</dbReference>
<evidence type="ECO:0000313" key="3">
    <source>
        <dbReference type="Proteomes" id="UP001597013"/>
    </source>
</evidence>
<name>A0ABW3NCD7_9FLAO</name>
<dbReference type="InterPro" id="IPR000601">
    <property type="entry name" value="PKD_dom"/>
</dbReference>
<dbReference type="InterPro" id="IPR035914">
    <property type="entry name" value="Sperma_CUB_dom_sf"/>
</dbReference>
<organism evidence="2 3">
    <name type="scientific">Winogradskyella litorisediminis</name>
    <dbReference type="NCBI Taxonomy" id="1156618"/>
    <lineage>
        <taxon>Bacteria</taxon>
        <taxon>Pseudomonadati</taxon>
        <taxon>Bacteroidota</taxon>
        <taxon>Flavobacteriia</taxon>
        <taxon>Flavobacteriales</taxon>
        <taxon>Flavobacteriaceae</taxon>
        <taxon>Winogradskyella</taxon>
    </lineage>
</organism>
<dbReference type="InterPro" id="IPR026341">
    <property type="entry name" value="T9SS_type_B"/>
</dbReference>
<dbReference type="RefSeq" id="WP_386131730.1">
    <property type="nucleotide sequence ID" value="NZ_JBHTJL010000016.1"/>
</dbReference>
<evidence type="ECO:0000313" key="2">
    <source>
        <dbReference type="EMBL" id="MFD1063956.1"/>
    </source>
</evidence>